<gene>
    <name evidence="4" type="ORF">ENT08_02875</name>
</gene>
<dbReference type="GO" id="GO:0009898">
    <property type="term" value="C:cytoplasmic side of plasma membrane"/>
    <property type="evidence" value="ECO:0007669"/>
    <property type="project" value="TreeGrafter"/>
</dbReference>
<evidence type="ECO:0000256" key="1">
    <source>
        <dbReference type="ARBA" id="ARBA00022741"/>
    </source>
</evidence>
<dbReference type="PANTHER" id="PTHR43384:SF4">
    <property type="entry name" value="CELLULOSE BIOSYNTHESIS PROTEIN BCSQ-RELATED"/>
    <property type="match status" value="1"/>
</dbReference>
<dbReference type="CDD" id="cd02038">
    <property type="entry name" value="FlhG-like"/>
    <property type="match status" value="1"/>
</dbReference>
<dbReference type="PIRSF" id="PIRSF003092">
    <property type="entry name" value="MinD"/>
    <property type="match status" value="1"/>
</dbReference>
<protein>
    <submittedName>
        <fullName evidence="4">MinD/ParA family protein</fullName>
    </submittedName>
</protein>
<dbReference type="Gene3D" id="3.40.50.300">
    <property type="entry name" value="P-loop containing nucleotide triphosphate hydrolases"/>
    <property type="match status" value="1"/>
</dbReference>
<dbReference type="PANTHER" id="PTHR43384">
    <property type="entry name" value="SEPTUM SITE-DETERMINING PROTEIN MIND HOMOLOG, CHLOROPLASTIC-RELATED"/>
    <property type="match status" value="1"/>
</dbReference>
<name>A0A7V4G775_9BACT</name>
<proteinExistence type="predicted"/>
<dbReference type="SUPFAM" id="SSF52540">
    <property type="entry name" value="P-loop containing nucleoside triphosphate hydrolases"/>
    <property type="match status" value="1"/>
</dbReference>
<dbReference type="InterPro" id="IPR027417">
    <property type="entry name" value="P-loop_NTPase"/>
</dbReference>
<evidence type="ECO:0000313" key="4">
    <source>
        <dbReference type="EMBL" id="HGS04674.1"/>
    </source>
</evidence>
<dbReference type="EMBL" id="DSXI01000164">
    <property type="protein sequence ID" value="HGS04674.1"/>
    <property type="molecule type" value="Genomic_DNA"/>
</dbReference>
<dbReference type="InterPro" id="IPR025501">
    <property type="entry name" value="MinD_FleN"/>
</dbReference>
<dbReference type="AlphaFoldDB" id="A0A7V4G775"/>
<reference evidence="4" key="1">
    <citation type="journal article" date="2020" name="mSystems">
        <title>Genome- and Community-Level Interaction Insights into Carbon Utilization and Element Cycling Functions of Hydrothermarchaeota in Hydrothermal Sediment.</title>
        <authorList>
            <person name="Zhou Z."/>
            <person name="Liu Y."/>
            <person name="Xu W."/>
            <person name="Pan J."/>
            <person name="Luo Z.H."/>
            <person name="Li M."/>
        </authorList>
    </citation>
    <scope>NUCLEOTIDE SEQUENCE [LARGE SCALE GENOMIC DNA]</scope>
    <source>
        <strain evidence="4">SpSt-548</strain>
    </source>
</reference>
<dbReference type="InterPro" id="IPR002586">
    <property type="entry name" value="CobQ/CobB/MinD/ParA_Nub-bd_dom"/>
</dbReference>
<dbReference type="InterPro" id="IPR033875">
    <property type="entry name" value="FlhG"/>
</dbReference>
<accession>A0A7V4G775</accession>
<dbReference type="GO" id="GO:0016887">
    <property type="term" value="F:ATP hydrolysis activity"/>
    <property type="evidence" value="ECO:0007669"/>
    <property type="project" value="TreeGrafter"/>
</dbReference>
<feature type="domain" description="CobQ/CobB/MinD/ParA nucleotide binding" evidence="3">
    <location>
        <begin position="30"/>
        <end position="248"/>
    </location>
</feature>
<dbReference type="GO" id="GO:0005829">
    <property type="term" value="C:cytosol"/>
    <property type="evidence" value="ECO:0007669"/>
    <property type="project" value="TreeGrafter"/>
</dbReference>
<evidence type="ECO:0000256" key="2">
    <source>
        <dbReference type="ARBA" id="ARBA00022840"/>
    </source>
</evidence>
<sequence length="294" mass="32451">MNRSVLPQLPDLSLVPEASPSLAPTPLRVISVTSGKGGVGKSNVVVNLGLALAQRGCQVLLIDADLGLANLDILLGLTPRHTIHDLLSLKRSLQEVMVEGPLGIKILPASSGIPELADLDQHQKLFLLNELDHYSENLDVVLIDTGAGISRNVLFFNLAALERLVVVNNEPTAITDAYALIKVLATKHGERQFRILVNGLLKPQEGEMVYRTMLRVTERFLGREISLDYLGVIPHDEAIPRAVLKQQPALSLFPRAKVSRSFQSLARRLWESPPPLEAGSNVKFFWRRLMDYQV</sequence>
<dbReference type="InterPro" id="IPR050625">
    <property type="entry name" value="ParA/MinD_ATPase"/>
</dbReference>
<comment type="caution">
    <text evidence="4">The sequence shown here is derived from an EMBL/GenBank/DDBJ whole genome shotgun (WGS) entry which is preliminary data.</text>
</comment>
<evidence type="ECO:0000259" key="3">
    <source>
        <dbReference type="Pfam" id="PF01656"/>
    </source>
</evidence>
<keyword evidence="2" id="KW-0067">ATP-binding</keyword>
<organism evidence="4">
    <name type="scientific">Desulfobacca acetoxidans</name>
    <dbReference type="NCBI Taxonomy" id="60893"/>
    <lineage>
        <taxon>Bacteria</taxon>
        <taxon>Pseudomonadati</taxon>
        <taxon>Thermodesulfobacteriota</taxon>
        <taxon>Desulfobaccia</taxon>
        <taxon>Desulfobaccales</taxon>
        <taxon>Desulfobaccaceae</taxon>
        <taxon>Desulfobacca</taxon>
    </lineage>
</organism>
<keyword evidence="1" id="KW-0547">Nucleotide-binding</keyword>
<dbReference type="GO" id="GO:0005524">
    <property type="term" value="F:ATP binding"/>
    <property type="evidence" value="ECO:0007669"/>
    <property type="project" value="UniProtKB-KW"/>
</dbReference>
<dbReference type="GO" id="GO:0051782">
    <property type="term" value="P:negative regulation of cell division"/>
    <property type="evidence" value="ECO:0007669"/>
    <property type="project" value="TreeGrafter"/>
</dbReference>
<dbReference type="Pfam" id="PF01656">
    <property type="entry name" value="CbiA"/>
    <property type="match status" value="1"/>
</dbReference>